<feature type="domain" description="Glycosyltransferase 2-like" evidence="1">
    <location>
        <begin position="4"/>
        <end position="125"/>
    </location>
</feature>
<dbReference type="InterPro" id="IPR029044">
    <property type="entry name" value="Nucleotide-diphossugar_trans"/>
</dbReference>
<dbReference type="PANTHER" id="PTHR43630">
    <property type="entry name" value="POLY-BETA-1,6-N-ACETYL-D-GLUCOSAMINE SYNTHASE"/>
    <property type="match status" value="1"/>
</dbReference>
<evidence type="ECO:0000259" key="1">
    <source>
        <dbReference type="Pfam" id="PF00535"/>
    </source>
</evidence>
<dbReference type="Gene3D" id="3.90.550.10">
    <property type="entry name" value="Spore Coat Polysaccharide Biosynthesis Protein SpsA, Chain A"/>
    <property type="match status" value="1"/>
</dbReference>
<dbReference type="InterPro" id="IPR001173">
    <property type="entry name" value="Glyco_trans_2-like"/>
</dbReference>
<dbReference type="Proteomes" id="UP000177199">
    <property type="component" value="Unassembled WGS sequence"/>
</dbReference>
<protein>
    <recommendedName>
        <fullName evidence="1">Glycosyltransferase 2-like domain-containing protein</fullName>
    </recommendedName>
</protein>
<evidence type="ECO:0000313" key="2">
    <source>
        <dbReference type="EMBL" id="OGK30092.1"/>
    </source>
</evidence>
<comment type="caution">
    <text evidence="2">The sequence shown here is derived from an EMBL/GenBank/DDBJ whole genome shotgun (WGS) entry which is preliminary data.</text>
</comment>
<dbReference type="SUPFAM" id="SSF53448">
    <property type="entry name" value="Nucleotide-diphospho-sugar transferases"/>
    <property type="match status" value="1"/>
</dbReference>
<proteinExistence type="predicted"/>
<dbReference type="PANTHER" id="PTHR43630:SF2">
    <property type="entry name" value="GLYCOSYLTRANSFERASE"/>
    <property type="match status" value="1"/>
</dbReference>
<gene>
    <name evidence="2" type="ORF">A3F29_04935</name>
</gene>
<dbReference type="EMBL" id="MFZV01000052">
    <property type="protein sequence ID" value="OGK30092.1"/>
    <property type="molecule type" value="Genomic_DNA"/>
</dbReference>
<reference evidence="2 3" key="1">
    <citation type="journal article" date="2016" name="Nat. Commun.">
        <title>Thousands of microbial genomes shed light on interconnected biogeochemical processes in an aquifer system.</title>
        <authorList>
            <person name="Anantharaman K."/>
            <person name="Brown C.T."/>
            <person name="Hug L.A."/>
            <person name="Sharon I."/>
            <person name="Castelle C.J."/>
            <person name="Probst A.J."/>
            <person name="Thomas B.C."/>
            <person name="Singh A."/>
            <person name="Wilkins M.J."/>
            <person name="Karaoz U."/>
            <person name="Brodie E.L."/>
            <person name="Williams K.H."/>
            <person name="Hubbard S.S."/>
            <person name="Banfield J.F."/>
        </authorList>
    </citation>
    <scope>NUCLEOTIDE SEQUENCE [LARGE SCALE GENOMIC DNA]</scope>
</reference>
<dbReference type="AlphaFoldDB" id="A0A1F7HH48"/>
<dbReference type="Pfam" id="PF00535">
    <property type="entry name" value="Glycos_transf_2"/>
    <property type="match status" value="1"/>
</dbReference>
<name>A0A1F7HH48_9BACT</name>
<sequence>MKISLVIPAYNEERYIKKCLESIERQIQKPDEVIIVNNNSTDRTVEIAKKFNVKIINEKQQGISFARNRGFNETKYDIIARCDADCILPKNWVRHIKLSFENEQVDALLGPLYYYDLKIPTKKLFIALVNFLKVFLGHYPIIGPNFAITKKIWNKIKGDVCNDDKIVHEDIDLSIHINKAGGKIKYDQKFINTLSSRRLKNNPYSFFVEYPERCVRTIRNHK</sequence>
<accession>A0A1F7HH48</accession>
<evidence type="ECO:0000313" key="3">
    <source>
        <dbReference type="Proteomes" id="UP000177199"/>
    </source>
</evidence>
<organism evidence="2 3">
    <name type="scientific">Candidatus Roizmanbacteria bacterium RIFCSPHIGHO2_12_FULL_33_9</name>
    <dbReference type="NCBI Taxonomy" id="1802045"/>
    <lineage>
        <taxon>Bacteria</taxon>
        <taxon>Candidatus Roizmaniibacteriota</taxon>
    </lineage>
</organism>